<sequence>MSRDDSDELGYIDRQFFCSISSPVQPEPSFLVAPECSAAESASHSATLSEYSGRGGPWAPGTDCSEIDKLYFGMQFELVRVYKASCASLI</sequence>
<dbReference type="AlphaFoldDB" id="A0A448XIN7"/>
<proteinExistence type="predicted"/>
<protein>
    <submittedName>
        <fullName evidence="1">Uncharacterized protein</fullName>
    </submittedName>
</protein>
<reference evidence="1" key="1">
    <citation type="submission" date="2018-11" db="EMBL/GenBank/DDBJ databases">
        <authorList>
            <consortium name="Pathogen Informatics"/>
        </authorList>
    </citation>
    <scope>NUCLEOTIDE SEQUENCE</scope>
</reference>
<evidence type="ECO:0000313" key="2">
    <source>
        <dbReference type="Proteomes" id="UP000784294"/>
    </source>
</evidence>
<dbReference type="EMBL" id="CAAALY010255434">
    <property type="protein sequence ID" value="VEL37586.1"/>
    <property type="molecule type" value="Genomic_DNA"/>
</dbReference>
<name>A0A448XIN7_9PLAT</name>
<evidence type="ECO:0000313" key="1">
    <source>
        <dbReference type="EMBL" id="VEL37586.1"/>
    </source>
</evidence>
<keyword evidence="2" id="KW-1185">Reference proteome</keyword>
<accession>A0A448XIN7</accession>
<comment type="caution">
    <text evidence="1">The sequence shown here is derived from an EMBL/GenBank/DDBJ whole genome shotgun (WGS) entry which is preliminary data.</text>
</comment>
<organism evidence="1 2">
    <name type="scientific">Protopolystoma xenopodis</name>
    <dbReference type="NCBI Taxonomy" id="117903"/>
    <lineage>
        <taxon>Eukaryota</taxon>
        <taxon>Metazoa</taxon>
        <taxon>Spiralia</taxon>
        <taxon>Lophotrochozoa</taxon>
        <taxon>Platyhelminthes</taxon>
        <taxon>Monogenea</taxon>
        <taxon>Polyopisthocotylea</taxon>
        <taxon>Polystomatidea</taxon>
        <taxon>Polystomatidae</taxon>
        <taxon>Protopolystoma</taxon>
    </lineage>
</organism>
<gene>
    <name evidence="1" type="ORF">PXEA_LOCUS31026</name>
</gene>
<dbReference type="Proteomes" id="UP000784294">
    <property type="component" value="Unassembled WGS sequence"/>
</dbReference>